<dbReference type="Pfam" id="PF00856">
    <property type="entry name" value="SET"/>
    <property type="match status" value="1"/>
</dbReference>
<evidence type="ECO:0000256" key="14">
    <source>
        <dbReference type="ARBA" id="ARBA00093680"/>
    </source>
</evidence>
<evidence type="ECO:0000256" key="6">
    <source>
        <dbReference type="ARBA" id="ARBA00022691"/>
    </source>
</evidence>
<proteinExistence type="predicted"/>
<comment type="subcellular location">
    <subcellularLocation>
        <location evidence="2">Cytoplasm</location>
    </subcellularLocation>
    <subcellularLocation>
        <location evidence="1">Nucleus</location>
    </subcellularLocation>
</comment>
<dbReference type="GO" id="GO:0008276">
    <property type="term" value="F:protein methyltransferase activity"/>
    <property type="evidence" value="ECO:0007669"/>
    <property type="project" value="UniProtKB-ARBA"/>
</dbReference>
<evidence type="ECO:0000256" key="10">
    <source>
        <dbReference type="ARBA" id="ARBA00023242"/>
    </source>
</evidence>
<keyword evidence="5" id="KW-0808">Transferase</keyword>
<evidence type="ECO:0000313" key="19">
    <source>
        <dbReference type="Proteomes" id="UP001627154"/>
    </source>
</evidence>
<dbReference type="GO" id="GO:0005634">
    <property type="term" value="C:nucleus"/>
    <property type="evidence" value="ECO:0007669"/>
    <property type="project" value="UniProtKB-SubCell"/>
</dbReference>
<evidence type="ECO:0000259" key="16">
    <source>
        <dbReference type="PROSITE" id="PS50280"/>
    </source>
</evidence>
<evidence type="ECO:0000259" key="17">
    <source>
        <dbReference type="PROSITE" id="PS50865"/>
    </source>
</evidence>
<evidence type="ECO:0000256" key="5">
    <source>
        <dbReference type="ARBA" id="ARBA00022679"/>
    </source>
</evidence>
<protein>
    <recommendedName>
        <fullName evidence="13">Protein-lysine N-methyltransferase SMYD4</fullName>
    </recommendedName>
    <alternativeName>
        <fullName evidence="14">SET and MYND domain-containing protein 4</fullName>
    </alternativeName>
</protein>
<feature type="domain" description="MYND-type" evidence="17">
    <location>
        <begin position="282"/>
        <end position="322"/>
    </location>
</feature>
<name>A0ABD2VWU5_9HYME</name>
<evidence type="ECO:0000256" key="13">
    <source>
        <dbReference type="ARBA" id="ARBA00093635"/>
    </source>
</evidence>
<dbReference type="PROSITE" id="PS50865">
    <property type="entry name" value="ZF_MYND_2"/>
    <property type="match status" value="1"/>
</dbReference>
<evidence type="ECO:0000256" key="3">
    <source>
        <dbReference type="ARBA" id="ARBA00022490"/>
    </source>
</evidence>
<evidence type="ECO:0000256" key="9">
    <source>
        <dbReference type="ARBA" id="ARBA00022833"/>
    </source>
</evidence>
<dbReference type="GO" id="GO:0008757">
    <property type="term" value="F:S-adenosylmethionine-dependent methyltransferase activity"/>
    <property type="evidence" value="ECO:0007669"/>
    <property type="project" value="UniProtKB-ARBA"/>
</dbReference>
<dbReference type="InterPro" id="IPR046341">
    <property type="entry name" value="SET_dom_sf"/>
</dbReference>
<dbReference type="GO" id="GO:0032259">
    <property type="term" value="P:methylation"/>
    <property type="evidence" value="ECO:0007669"/>
    <property type="project" value="UniProtKB-KW"/>
</dbReference>
<evidence type="ECO:0000256" key="7">
    <source>
        <dbReference type="ARBA" id="ARBA00022723"/>
    </source>
</evidence>
<dbReference type="Proteomes" id="UP001627154">
    <property type="component" value="Unassembled WGS sequence"/>
</dbReference>
<dbReference type="InterPro" id="IPR002893">
    <property type="entry name" value="Znf_MYND"/>
</dbReference>
<comment type="function">
    <text evidence="12">Protein-lysine N-methyltransferase. Monomethylates PRMT5, modulating its transcriptional activity. May also act as a histone methyltransferase. Plays a critical role in cardiac development. Acts as a key epigenetic regulator of gene expression during cardiac development via its dual activities as a methyltransferase and negative regulator of HDAC1.</text>
</comment>
<evidence type="ECO:0000256" key="8">
    <source>
        <dbReference type="ARBA" id="ARBA00022771"/>
    </source>
</evidence>
<comment type="caution">
    <text evidence="18">The sequence shown here is derived from an EMBL/GenBank/DDBJ whole genome shotgun (WGS) entry which is preliminary data.</text>
</comment>
<dbReference type="PROSITE" id="PS50280">
    <property type="entry name" value="SET"/>
    <property type="match status" value="1"/>
</dbReference>
<keyword evidence="19" id="KW-1185">Reference proteome</keyword>
<dbReference type="InterPro" id="IPR052097">
    <property type="entry name" value="SET-MYND_domain_protein"/>
</dbReference>
<comment type="catalytic activity">
    <reaction evidence="11">
        <text>L-lysyl-[protein] + S-adenosyl-L-methionine = N(6)-methyl-L-lysyl-[protein] + S-adenosyl-L-homocysteine + H(+)</text>
        <dbReference type="Rhea" id="RHEA:51736"/>
        <dbReference type="Rhea" id="RHEA-COMP:9752"/>
        <dbReference type="Rhea" id="RHEA-COMP:13053"/>
        <dbReference type="ChEBI" id="CHEBI:15378"/>
        <dbReference type="ChEBI" id="CHEBI:29969"/>
        <dbReference type="ChEBI" id="CHEBI:57856"/>
        <dbReference type="ChEBI" id="CHEBI:59789"/>
        <dbReference type="ChEBI" id="CHEBI:61929"/>
    </reaction>
</comment>
<dbReference type="InterPro" id="IPR044421">
    <property type="entry name" value="SMYD4_SET"/>
</dbReference>
<keyword evidence="4" id="KW-0489">Methyltransferase</keyword>
<dbReference type="Gene3D" id="1.25.40.10">
    <property type="entry name" value="Tetratricopeptide repeat domain"/>
    <property type="match status" value="2"/>
</dbReference>
<evidence type="ECO:0000256" key="2">
    <source>
        <dbReference type="ARBA" id="ARBA00004496"/>
    </source>
</evidence>
<dbReference type="Gene3D" id="2.170.270.10">
    <property type="entry name" value="SET domain"/>
    <property type="match status" value="1"/>
</dbReference>
<feature type="domain" description="SET" evidence="16">
    <location>
        <begin position="236"/>
        <end position="520"/>
    </location>
</feature>
<evidence type="ECO:0000313" key="18">
    <source>
        <dbReference type="EMBL" id="KAL3385206.1"/>
    </source>
</evidence>
<dbReference type="AlphaFoldDB" id="A0ABD2VWU5"/>
<sequence length="759" mass="87835">MDSWQEILRMVVRQNRTFSLYDRERNEFKIMDYFVNNSVLKDQLVSWLLSFKHMQLFPFKKSNDKSQEYRRKGNSEFQAKNYQCCLEAYGLSLQYASWDSEDFALALANRSAALFYMGKYKACIQDIELALECNYPAAMMYKLYLRAAQCYSKLQKKIEMNEAVVKLRECISKQSSDSLTSSKISDIEKQIEFLTASTVIDMTGKKDATSPVNACVSPAFDHIIFEENSEFLSASKNLSIKFSVEKGRYVVANQDIKKGDTLFYEKPFAFVLLDNGESDAVCANCCNDKGDIPIPCKFCACTIYCSKQCMEEAWSTYHCYECFGHQIDLWNQIGIAHLTVRTFLKCCAESDMNKFNTIHHLVTNIDKIGTNDMYVYGVSALMMTLYLKTYTDFFQTVDVHENLFKKFDNKELNMISLLDLEFENWTDGNKEHYVSGLILRHMMQLICNGHAITKLSLEKSELESIAAEYQCRVATAIYPSASMMNHSCKPNIINSFKGQYLIVKATEDIASEEEVLNCYGPHYRRMALEDRQTSLKNQYCFTCECKACTDRALQNFADKYKKLNCKECFGAVKVVNGLTATCLSCDTTYELQENTLYEIEESKRLFAKTQDLLRLNKTLDALETAKQCLEVRTKIFYKHHETIAITHDLIGKILATMGRWLEAVIQLEYSLTSIEERYGSDSIEFANELNKLTDICIRYLDEEENINTKQYKNILKKTRRYLRQAEEILRLNYGPWNNSCRQITEKVCLIEPLFENLHL</sequence>
<evidence type="ECO:0000256" key="4">
    <source>
        <dbReference type="ARBA" id="ARBA00022603"/>
    </source>
</evidence>
<keyword evidence="10" id="KW-0539">Nucleus</keyword>
<evidence type="ECO:0000256" key="1">
    <source>
        <dbReference type="ARBA" id="ARBA00004123"/>
    </source>
</evidence>
<dbReference type="GO" id="GO:0008270">
    <property type="term" value="F:zinc ion binding"/>
    <property type="evidence" value="ECO:0007669"/>
    <property type="project" value="UniProtKB-KW"/>
</dbReference>
<organism evidence="18 19">
    <name type="scientific">Trichogramma kaykai</name>
    <dbReference type="NCBI Taxonomy" id="54128"/>
    <lineage>
        <taxon>Eukaryota</taxon>
        <taxon>Metazoa</taxon>
        <taxon>Ecdysozoa</taxon>
        <taxon>Arthropoda</taxon>
        <taxon>Hexapoda</taxon>
        <taxon>Insecta</taxon>
        <taxon>Pterygota</taxon>
        <taxon>Neoptera</taxon>
        <taxon>Endopterygota</taxon>
        <taxon>Hymenoptera</taxon>
        <taxon>Apocrita</taxon>
        <taxon>Proctotrupomorpha</taxon>
        <taxon>Chalcidoidea</taxon>
        <taxon>Trichogrammatidae</taxon>
        <taxon>Trichogramma</taxon>
    </lineage>
</organism>
<dbReference type="SUPFAM" id="SSF48452">
    <property type="entry name" value="TPR-like"/>
    <property type="match status" value="1"/>
</dbReference>
<keyword evidence="3" id="KW-0963">Cytoplasm</keyword>
<dbReference type="InterPro" id="IPR001214">
    <property type="entry name" value="SET_dom"/>
</dbReference>
<dbReference type="CDD" id="cd10536">
    <property type="entry name" value="SET_SMYD4"/>
    <property type="match status" value="1"/>
</dbReference>
<evidence type="ECO:0000256" key="11">
    <source>
        <dbReference type="ARBA" id="ARBA00048985"/>
    </source>
</evidence>
<dbReference type="GO" id="GO:0005737">
    <property type="term" value="C:cytoplasm"/>
    <property type="evidence" value="ECO:0007669"/>
    <property type="project" value="UniProtKB-SubCell"/>
</dbReference>
<gene>
    <name evidence="18" type="ORF">TKK_019196</name>
</gene>
<keyword evidence="6" id="KW-0949">S-adenosyl-L-methionine</keyword>
<keyword evidence="7" id="KW-0479">Metal-binding</keyword>
<dbReference type="EMBL" id="JBJJXI010000159">
    <property type="protein sequence ID" value="KAL3385206.1"/>
    <property type="molecule type" value="Genomic_DNA"/>
</dbReference>
<evidence type="ECO:0000256" key="12">
    <source>
        <dbReference type="ARBA" id="ARBA00093423"/>
    </source>
</evidence>
<dbReference type="GO" id="GO:0008170">
    <property type="term" value="F:N-methyltransferase activity"/>
    <property type="evidence" value="ECO:0007669"/>
    <property type="project" value="UniProtKB-ARBA"/>
</dbReference>
<evidence type="ECO:0000256" key="15">
    <source>
        <dbReference type="PROSITE-ProRule" id="PRU00134"/>
    </source>
</evidence>
<dbReference type="PROSITE" id="PS01360">
    <property type="entry name" value="ZF_MYND_1"/>
    <property type="match status" value="1"/>
</dbReference>
<keyword evidence="8 15" id="KW-0863">Zinc-finger</keyword>
<dbReference type="InterPro" id="IPR011990">
    <property type="entry name" value="TPR-like_helical_dom_sf"/>
</dbReference>
<reference evidence="18 19" key="1">
    <citation type="journal article" date="2024" name="bioRxiv">
        <title>A reference genome for Trichogramma kaykai: A tiny desert-dwelling parasitoid wasp with competing sex-ratio distorters.</title>
        <authorList>
            <person name="Culotta J."/>
            <person name="Lindsey A.R."/>
        </authorList>
    </citation>
    <scope>NUCLEOTIDE SEQUENCE [LARGE SCALE GENOMIC DNA]</scope>
    <source>
        <strain evidence="18 19">KSX58</strain>
    </source>
</reference>
<dbReference type="SUPFAM" id="SSF82199">
    <property type="entry name" value="SET domain"/>
    <property type="match status" value="1"/>
</dbReference>
<dbReference type="SMART" id="SM00317">
    <property type="entry name" value="SET"/>
    <property type="match status" value="1"/>
</dbReference>
<dbReference type="PANTHER" id="PTHR46165:SF2">
    <property type="entry name" value="SET AND MYND DOMAIN-CONTAINING PROTEIN 4"/>
    <property type="match status" value="1"/>
</dbReference>
<dbReference type="PANTHER" id="PTHR46165">
    <property type="entry name" value="SET AND MYND DOMAIN-CONTAINING PROTEIN 4"/>
    <property type="match status" value="1"/>
</dbReference>
<accession>A0ABD2VWU5</accession>
<keyword evidence="9" id="KW-0862">Zinc</keyword>